<accession>A0A5B7FK43</accession>
<proteinExistence type="predicted"/>
<dbReference type="AlphaFoldDB" id="A0A5B7FK43"/>
<comment type="caution">
    <text evidence="1">The sequence shown here is derived from an EMBL/GenBank/DDBJ whole genome shotgun (WGS) entry which is preliminary data.</text>
</comment>
<evidence type="ECO:0000313" key="1">
    <source>
        <dbReference type="EMBL" id="MPC45835.1"/>
    </source>
</evidence>
<organism evidence="1 2">
    <name type="scientific">Portunus trituberculatus</name>
    <name type="common">Swimming crab</name>
    <name type="synonym">Neptunus trituberculatus</name>
    <dbReference type="NCBI Taxonomy" id="210409"/>
    <lineage>
        <taxon>Eukaryota</taxon>
        <taxon>Metazoa</taxon>
        <taxon>Ecdysozoa</taxon>
        <taxon>Arthropoda</taxon>
        <taxon>Crustacea</taxon>
        <taxon>Multicrustacea</taxon>
        <taxon>Malacostraca</taxon>
        <taxon>Eumalacostraca</taxon>
        <taxon>Eucarida</taxon>
        <taxon>Decapoda</taxon>
        <taxon>Pleocyemata</taxon>
        <taxon>Brachyura</taxon>
        <taxon>Eubrachyura</taxon>
        <taxon>Portunoidea</taxon>
        <taxon>Portunidae</taxon>
        <taxon>Portuninae</taxon>
        <taxon>Portunus</taxon>
    </lineage>
</organism>
<keyword evidence="2" id="KW-1185">Reference proteome</keyword>
<sequence>MIGWEWQSDVKKQTAHPPALLSDTYEWQELPDHSPQAQAALPRQTCPRLSSRLSSLPTYLRQSRL</sequence>
<name>A0A5B7FK43_PORTR</name>
<protein>
    <submittedName>
        <fullName evidence="1">Uncharacterized protein</fullName>
    </submittedName>
</protein>
<dbReference type="Proteomes" id="UP000324222">
    <property type="component" value="Unassembled WGS sequence"/>
</dbReference>
<reference evidence="1 2" key="1">
    <citation type="submission" date="2019-05" db="EMBL/GenBank/DDBJ databases">
        <title>Another draft genome of Portunus trituberculatus and its Hox gene families provides insights of decapod evolution.</title>
        <authorList>
            <person name="Jeong J.-H."/>
            <person name="Song I."/>
            <person name="Kim S."/>
            <person name="Choi T."/>
            <person name="Kim D."/>
            <person name="Ryu S."/>
            <person name="Kim W."/>
        </authorList>
    </citation>
    <scope>NUCLEOTIDE SEQUENCE [LARGE SCALE GENOMIC DNA]</scope>
    <source>
        <tissue evidence="1">Muscle</tissue>
    </source>
</reference>
<dbReference type="EMBL" id="VSRR010006916">
    <property type="protein sequence ID" value="MPC45835.1"/>
    <property type="molecule type" value="Genomic_DNA"/>
</dbReference>
<gene>
    <name evidence="1" type="ORF">E2C01_039542</name>
</gene>
<evidence type="ECO:0000313" key="2">
    <source>
        <dbReference type="Proteomes" id="UP000324222"/>
    </source>
</evidence>